<keyword evidence="2" id="KW-1185">Reference proteome</keyword>
<dbReference type="AlphaFoldDB" id="V2W8P0"/>
<organism evidence="1 2">
    <name type="scientific">Acinetobacter tjernbergiae DSM 14971 = CIP 107465</name>
    <dbReference type="NCBI Taxonomy" id="1120928"/>
    <lineage>
        <taxon>Bacteria</taxon>
        <taxon>Pseudomonadati</taxon>
        <taxon>Pseudomonadota</taxon>
        <taxon>Gammaproteobacteria</taxon>
        <taxon>Moraxellales</taxon>
        <taxon>Moraxellaceae</taxon>
        <taxon>Acinetobacter</taxon>
    </lineage>
</organism>
<name>V2W8P0_9GAMM</name>
<evidence type="ECO:0000313" key="1">
    <source>
        <dbReference type="EMBL" id="ESK56379.1"/>
    </source>
</evidence>
<dbReference type="Proteomes" id="UP000017404">
    <property type="component" value="Unassembled WGS sequence"/>
</dbReference>
<reference evidence="1 2" key="1">
    <citation type="submission" date="2013-10" db="EMBL/GenBank/DDBJ databases">
        <title>The Genome Sequence of Acinetobacter tjernbergiae CIP107465.</title>
        <authorList>
            <consortium name="The Broad Institute Genomics Platform"/>
            <consortium name="The Broad Institute Genome Sequencing Center for Infectious Disease"/>
            <person name="Cerqueira G."/>
            <person name="Feldgarden M."/>
            <person name="Courvalin P."/>
            <person name="Grillot-Courvalin C."/>
            <person name="Clermont D."/>
            <person name="Rocha E."/>
            <person name="Yoon E.-J."/>
            <person name="Nemec A."/>
            <person name="Young S.K."/>
            <person name="Zeng Q."/>
            <person name="Gargeya S."/>
            <person name="Fitzgerald M."/>
            <person name="Abouelleil A."/>
            <person name="Alvarado L."/>
            <person name="Berlin A.M."/>
            <person name="Chapman S.B."/>
            <person name="Gainer-Dewar J."/>
            <person name="Goldberg J."/>
            <person name="Gnerre S."/>
            <person name="Griggs A."/>
            <person name="Gujja S."/>
            <person name="Hansen M."/>
            <person name="Howarth C."/>
            <person name="Imamovic A."/>
            <person name="Ireland A."/>
            <person name="Larimer J."/>
            <person name="McCowan C."/>
            <person name="Murphy C."/>
            <person name="Pearson M."/>
            <person name="Poon T.W."/>
            <person name="Priest M."/>
            <person name="Roberts A."/>
            <person name="Saif S."/>
            <person name="Shea T."/>
            <person name="Sykes S."/>
            <person name="Wortman J."/>
            <person name="Nusbaum C."/>
            <person name="Birren B."/>
        </authorList>
    </citation>
    <scope>NUCLEOTIDE SEQUENCE [LARGE SCALE GENOMIC DNA]</scope>
    <source>
        <strain evidence="1 2">CIP 107465</strain>
    </source>
</reference>
<protein>
    <submittedName>
        <fullName evidence="1">Uncharacterized protein</fullName>
    </submittedName>
</protein>
<accession>V2W8P0</accession>
<dbReference type="RefSeq" id="WP_023274595.1">
    <property type="nucleotide sequence ID" value="NZ_AYEV01000009.1"/>
</dbReference>
<dbReference type="PATRIC" id="fig|1120928.5.peg.1174"/>
<evidence type="ECO:0000313" key="2">
    <source>
        <dbReference type="Proteomes" id="UP000017404"/>
    </source>
</evidence>
<comment type="caution">
    <text evidence="1">The sequence shown here is derived from an EMBL/GenBank/DDBJ whole genome shotgun (WGS) entry which is preliminary data.</text>
</comment>
<sequence>MLLMHRLNQKQSIKQENNQLTSRQKKTKILKTDNLDQDTKTLLKEEYLVLKRDVVYVRSDSIFPTVAYEIAVENIQHHARKLGASTVLFSSKNIGESSQYFPNRFSPPQTINTQDLKKENRINTDNSTPLGDLLVWMSIQSIIL</sequence>
<dbReference type="EMBL" id="AYEV01000009">
    <property type="protein sequence ID" value="ESK56379.1"/>
    <property type="molecule type" value="Genomic_DNA"/>
</dbReference>
<proteinExistence type="predicted"/>
<dbReference type="STRING" id="202955.GCA_000759995_01030"/>
<gene>
    <name evidence="1" type="ORF">F990_01145</name>
</gene>